<organism evidence="1 2">
    <name type="scientific">Symbiochloris irregularis</name>
    <dbReference type="NCBI Taxonomy" id="706552"/>
    <lineage>
        <taxon>Eukaryota</taxon>
        <taxon>Viridiplantae</taxon>
        <taxon>Chlorophyta</taxon>
        <taxon>core chlorophytes</taxon>
        <taxon>Trebouxiophyceae</taxon>
        <taxon>Trebouxiales</taxon>
        <taxon>Trebouxiaceae</taxon>
        <taxon>Symbiochloris</taxon>
    </lineage>
</organism>
<protein>
    <submittedName>
        <fullName evidence="1">Uncharacterized protein</fullName>
    </submittedName>
</protein>
<dbReference type="EMBL" id="JALJOQ010000043">
    <property type="protein sequence ID" value="KAK9805415.1"/>
    <property type="molecule type" value="Genomic_DNA"/>
</dbReference>
<dbReference type="AlphaFoldDB" id="A0AAW1PAQ2"/>
<dbReference type="Proteomes" id="UP001465755">
    <property type="component" value="Unassembled WGS sequence"/>
</dbReference>
<keyword evidence="2" id="KW-1185">Reference proteome</keyword>
<evidence type="ECO:0000313" key="1">
    <source>
        <dbReference type="EMBL" id="KAK9805415.1"/>
    </source>
</evidence>
<name>A0AAW1PAQ2_9CHLO</name>
<proteinExistence type="predicted"/>
<reference evidence="1 2" key="1">
    <citation type="journal article" date="2024" name="Nat. Commun.">
        <title>Phylogenomics reveals the evolutionary origins of lichenization in chlorophyte algae.</title>
        <authorList>
            <person name="Puginier C."/>
            <person name="Libourel C."/>
            <person name="Otte J."/>
            <person name="Skaloud P."/>
            <person name="Haon M."/>
            <person name="Grisel S."/>
            <person name="Petersen M."/>
            <person name="Berrin J.G."/>
            <person name="Delaux P.M."/>
            <person name="Dal Grande F."/>
            <person name="Keller J."/>
        </authorList>
    </citation>
    <scope>NUCLEOTIDE SEQUENCE [LARGE SCALE GENOMIC DNA]</scope>
    <source>
        <strain evidence="1 2">SAG 2036</strain>
    </source>
</reference>
<sequence>MKVFADRLRSATPATQAVHAFALEVQGTGRRCVTVMFTATVPENLLSSSSRATASFYIKTTGLAANNDTTFAFRPCRLLYDADIPLSRGNQGPGCTELRKTLPDVLAAGGLGQVILPLAMDSAAWIYHTKALMQSA</sequence>
<accession>A0AAW1PAQ2</accession>
<comment type="caution">
    <text evidence="1">The sequence shown here is derived from an EMBL/GenBank/DDBJ whole genome shotgun (WGS) entry which is preliminary data.</text>
</comment>
<evidence type="ECO:0000313" key="2">
    <source>
        <dbReference type="Proteomes" id="UP001465755"/>
    </source>
</evidence>
<gene>
    <name evidence="1" type="ORF">WJX73_002746</name>
</gene>